<evidence type="ECO:0000256" key="1">
    <source>
        <dbReference type="ARBA" id="ARBA00022679"/>
    </source>
</evidence>
<dbReference type="InterPro" id="IPR020568">
    <property type="entry name" value="Ribosomal_Su5_D2-typ_SF"/>
</dbReference>
<name>A0A1H0S7J9_9ACTN</name>
<keyword evidence="2" id="KW-0547">Nucleotide-binding</keyword>
<dbReference type="PROSITE" id="PS00627">
    <property type="entry name" value="GHMP_KINASES_ATP"/>
    <property type="match status" value="1"/>
</dbReference>
<dbReference type="Gene3D" id="3.30.230.10">
    <property type="match status" value="1"/>
</dbReference>
<dbReference type="GO" id="GO:0005524">
    <property type="term" value="F:ATP binding"/>
    <property type="evidence" value="ECO:0007669"/>
    <property type="project" value="UniProtKB-KW"/>
</dbReference>
<keyword evidence="4" id="KW-0067">ATP-binding</keyword>
<dbReference type="SUPFAM" id="SSF54211">
    <property type="entry name" value="Ribosomal protein S5 domain 2-like"/>
    <property type="match status" value="1"/>
</dbReference>
<reference evidence="8" key="1">
    <citation type="submission" date="2016-10" db="EMBL/GenBank/DDBJ databases">
        <authorList>
            <person name="Varghese N."/>
            <person name="Submissions S."/>
        </authorList>
    </citation>
    <scope>NUCLEOTIDE SEQUENCE [LARGE SCALE GENOMIC DNA]</scope>
    <source>
        <strain evidence="8">DSM 46732</strain>
    </source>
</reference>
<dbReference type="OrthoDB" id="7298003at2"/>
<feature type="domain" description="GHMP kinase N-terminal" evidence="6">
    <location>
        <begin position="79"/>
        <end position="148"/>
    </location>
</feature>
<dbReference type="RefSeq" id="WP_092599501.1">
    <property type="nucleotide sequence ID" value="NZ_FNJR01000003.1"/>
</dbReference>
<evidence type="ECO:0000256" key="4">
    <source>
        <dbReference type="ARBA" id="ARBA00022840"/>
    </source>
</evidence>
<dbReference type="AlphaFoldDB" id="A0A1H0S7J9"/>
<evidence type="ECO:0000256" key="3">
    <source>
        <dbReference type="ARBA" id="ARBA00022777"/>
    </source>
</evidence>
<keyword evidence="3 7" id="KW-0418">Kinase</keyword>
<dbReference type="InterPro" id="IPR006204">
    <property type="entry name" value="GHMP_kinase_N_dom"/>
</dbReference>
<accession>A0A1H0S7J9</accession>
<feature type="compositionally biased region" description="Basic and acidic residues" evidence="5">
    <location>
        <begin position="328"/>
        <end position="337"/>
    </location>
</feature>
<keyword evidence="8" id="KW-1185">Reference proteome</keyword>
<organism evidence="7 8">
    <name type="scientific">Actinopolyspora xinjiangensis</name>
    <dbReference type="NCBI Taxonomy" id="405564"/>
    <lineage>
        <taxon>Bacteria</taxon>
        <taxon>Bacillati</taxon>
        <taxon>Actinomycetota</taxon>
        <taxon>Actinomycetes</taxon>
        <taxon>Actinopolysporales</taxon>
        <taxon>Actinopolysporaceae</taxon>
        <taxon>Actinopolyspora</taxon>
    </lineage>
</organism>
<keyword evidence="1" id="KW-0808">Transferase</keyword>
<feature type="region of interest" description="Disordered" evidence="5">
    <location>
        <begin position="305"/>
        <end position="345"/>
    </location>
</feature>
<dbReference type="GO" id="GO:0016301">
    <property type="term" value="F:kinase activity"/>
    <property type="evidence" value="ECO:0007669"/>
    <property type="project" value="UniProtKB-KW"/>
</dbReference>
<evidence type="ECO:0000259" key="6">
    <source>
        <dbReference type="Pfam" id="PF00288"/>
    </source>
</evidence>
<sequence length="345" mass="36340">MNASTDRKAPPRTGTGRSSCHHGEILQGAFLDERGRGCRGLVTLPLPGPRSRAVFVPEPDTAPEAITTTPDGRDKARRAATLTCQLCGNITARAPCGGQLSLSSEIPDGLGMGSSSADVLAAIRAVADAYGTHLSVETASGIAVSAEHACDPLMFGDRPLLFAQRQGRVLEELGARLPPALVVGCLTEGATGVDTLKLGAAPVREADVRAGERLRVLLRRAVARSDTALLGRVSTESARNNQRVLDKTQLNSLLDIAERVGAVGLQVAHSGNVAGLIFDPSSPGVGARIRACLLELARDDIPSTRVFSTRSRSRNGDGDHGRTHRGRDRTPRPDPPRKGTRMPSV</sequence>
<dbReference type="Pfam" id="PF00288">
    <property type="entry name" value="GHMP_kinases_N"/>
    <property type="match status" value="1"/>
</dbReference>
<dbReference type="EMBL" id="FNJR01000003">
    <property type="protein sequence ID" value="SDP37694.1"/>
    <property type="molecule type" value="Genomic_DNA"/>
</dbReference>
<evidence type="ECO:0000256" key="2">
    <source>
        <dbReference type="ARBA" id="ARBA00022741"/>
    </source>
</evidence>
<evidence type="ECO:0000313" key="8">
    <source>
        <dbReference type="Proteomes" id="UP000199497"/>
    </source>
</evidence>
<evidence type="ECO:0000313" key="7">
    <source>
        <dbReference type="EMBL" id="SDP37694.1"/>
    </source>
</evidence>
<dbReference type="InterPro" id="IPR006203">
    <property type="entry name" value="GHMP_knse_ATP-bd_CS"/>
</dbReference>
<evidence type="ECO:0000256" key="5">
    <source>
        <dbReference type="SAM" id="MobiDB-lite"/>
    </source>
</evidence>
<feature type="region of interest" description="Disordered" evidence="5">
    <location>
        <begin position="1"/>
        <end position="21"/>
    </location>
</feature>
<gene>
    <name evidence="7" type="ORF">SAMN04487905_103419</name>
</gene>
<proteinExistence type="predicted"/>
<dbReference type="STRING" id="405564.SAMN04487905_103419"/>
<dbReference type="Proteomes" id="UP000199497">
    <property type="component" value="Unassembled WGS sequence"/>
</dbReference>
<protein>
    <submittedName>
        <fullName evidence="7">Threonine kinase</fullName>
    </submittedName>
</protein>
<dbReference type="InterPro" id="IPR014721">
    <property type="entry name" value="Ribsml_uS5_D2-typ_fold_subgr"/>
</dbReference>